<keyword evidence="2" id="KW-1185">Reference proteome</keyword>
<reference evidence="1 2" key="1">
    <citation type="submission" date="2010-03" db="EMBL/GenBank/DDBJ databases">
        <title>The Genome Sequence of Cyanophage P-SSP9.</title>
        <authorList>
            <consortium name="The Broad Institute Genome Sequencing Platform"/>
            <person name="Henn M.R."/>
            <person name="Sullivan M.S."/>
            <person name="Osburne M.S."/>
            <person name="Levin J."/>
            <person name="Malboeuf C."/>
            <person name="Casali M."/>
            <person name="Russ C."/>
            <person name="Lennon N."/>
            <person name="Erlich R."/>
            <person name="Young S.K."/>
            <person name="Koehrsen M."/>
            <person name="Yandava C."/>
            <person name="Zeng Q."/>
            <person name="Alvarado L."/>
            <person name="Anderson S."/>
            <person name="Berlin A."/>
            <person name="Borenstein D."/>
            <person name="Chen Z."/>
            <person name="Engels R."/>
            <person name="Freedman E."/>
            <person name="Gellesch M."/>
            <person name="Goldberg J."/>
            <person name="Green L."/>
            <person name="Griggs A."/>
            <person name="Gujja S."/>
            <person name="Heiman D."/>
            <person name="Hepburn T."/>
            <person name="Howarth C."/>
            <person name="Jen D."/>
            <person name="Larson L."/>
            <person name="Lewis B."/>
            <person name="Mehta T."/>
            <person name="Park D."/>
            <person name="Pearson M."/>
            <person name="Roberts A."/>
            <person name="Ryan E."/>
            <person name="Saif S."/>
            <person name="Shea T."/>
            <person name="Shenoy N."/>
            <person name="Sisk P."/>
            <person name="Stolte C."/>
            <person name="Sykes S."/>
            <person name="Walk T."/>
            <person name="White J."/>
            <person name="Yu Q."/>
            <person name="Coleman M.L."/>
            <person name="Huang K.H."/>
            <person name="Weigele P.R."/>
            <person name="DeFrancesco A.S."/>
            <person name="Kern S.E."/>
            <person name="Thompson L.R."/>
            <person name="Fu R."/>
            <person name="Hombeck B."/>
            <person name="Chisholm S.W."/>
            <person name="Haas B."/>
            <person name="Nusbaum C."/>
            <person name="Galagan J."/>
            <person name="Birren B."/>
        </authorList>
    </citation>
    <scope>NUCLEOTIDE SEQUENCE [LARGE SCALE GENOMIC DNA]</scope>
    <source>
        <strain evidence="1 2">P-SSP9</strain>
    </source>
</reference>
<evidence type="ECO:0000313" key="1">
    <source>
        <dbReference type="EMBL" id="AGG54533.1"/>
    </source>
</evidence>
<accession>M1U3C1</accession>
<gene>
    <name evidence="1" type="ORF">CYYG_00032</name>
</gene>
<proteinExistence type="predicted"/>
<evidence type="ECO:0000313" key="2">
    <source>
        <dbReference type="Proteomes" id="UP000202740"/>
    </source>
</evidence>
<dbReference type="GeneID" id="15013342"/>
<protein>
    <submittedName>
        <fullName evidence="1">Uncharacterized protein</fullName>
    </submittedName>
</protein>
<dbReference type="EMBL" id="HQ316584">
    <property type="protein sequence ID" value="AGG54533.1"/>
    <property type="molecule type" value="Genomic_DNA"/>
</dbReference>
<dbReference type="Proteomes" id="UP000202740">
    <property type="component" value="Segment"/>
</dbReference>
<dbReference type="KEGG" id="vg:15013342"/>
<name>M1U3C1_9CAUD</name>
<sequence length="851" mass="94271">MANQQKTKSSRIYDPVNYSSNFEGSAKEQGFQAIQPLDQSAAIEKRAQQKTENIKNLAEAARRQDQLNVTTLAGNQKIAQAKHQANWSTVKGILSLTETGLKAYSTVHEARETGKKNEALLNSIGYFEEVPEVSEDQKTANNNDEVKIQAESQGANETSKELIEEGGLNNKAASNNIQESTTYNLTKGIQGDVYNARAIHGAYLKEFFRSLPDNEKPRTLADAQALLRRANRQFLQETGLLDPRLKGLIIEELVPTMTNNTSNELTSLLTSGIEADQKANLSAAKSLISTLVDTDISIEDLWKKASTEYANGNLGFNGFSAASNEAALTQILEELSLDGHEGRAKIEALRKVLQRPGVKGTELEKTYEHLFDEYEGKADTIAARKWREKNQIEAGQLGTIVEDYYKDPTAGNKEKAILALQKLNTPKSIELANKLLATGLGYDPSKFIELRLEQSKGKELDETLLRTLLDEEVISEDEYKKLTSSGPFAQSKKDIKSILDNQGEAILSGLVQGVPKDSRTASFNLEASIRVIAVKDRVYNIVMDEVRVNPNLISDKDALARKINDVLKETLALPEFQATNSPKAETQWSFPSDYGSKKTKYDVVGKTGVQDFSGGSIEDLFGTNDLKGLMNPSKDHFFTVDGLQTQLERFRADGTFSDRLKKISKELGYTPKAFLNAQLRARGLPSLKDIKVNKGEDQTAVEPDIYGANNKFRYLTTELGLPWEGGAYLAANINAESGEVGDKGLIDWAPWHNTDARVVAIEKHFGKKVSEITPAEQLSYILVEMKQNNPEAYRIFMDPKSSRAALRKASYLYFGFEEPLPIINLEGEDISGIVNPNKRFVNAELLIKGGY</sequence>
<dbReference type="RefSeq" id="YP_007676877.1">
    <property type="nucleotide sequence ID" value="NC_020872.1"/>
</dbReference>
<dbReference type="OrthoDB" id="10113at10239"/>
<organism evidence="1 2">
    <name type="scientific">Cyanophage SS120-1</name>
    <dbReference type="NCBI Taxonomy" id="616674"/>
    <lineage>
        <taxon>Viruses</taxon>
        <taxon>Duplodnaviria</taxon>
        <taxon>Heunggongvirae</taxon>
        <taxon>Uroviricota</taxon>
        <taxon>Caudoviricetes</taxon>
        <taxon>Autographivirales</taxon>
        <taxon>Banchanvirus</taxon>
        <taxon>Banchanvirus SS1201</taxon>
    </lineage>
</organism>